<feature type="transmembrane region" description="Helical" evidence="6">
    <location>
        <begin position="144"/>
        <end position="165"/>
    </location>
</feature>
<comment type="subcellular location">
    <subcellularLocation>
        <location evidence="1">Cell membrane</location>
        <topology evidence="1">Multi-pass membrane protein</topology>
    </subcellularLocation>
</comment>
<dbReference type="PANTHER" id="PTHR30485">
    <property type="entry name" value="NI/FE-HYDROGENASE 1 B-TYPE CYTOCHROME SUBUNIT"/>
    <property type="match status" value="1"/>
</dbReference>
<keyword evidence="5 6" id="KW-0472">Membrane</keyword>
<dbReference type="EMBL" id="JAVDXO010000004">
    <property type="protein sequence ID" value="MDR7306872.1"/>
    <property type="molecule type" value="Genomic_DNA"/>
</dbReference>
<keyword evidence="4 6" id="KW-1133">Transmembrane helix</keyword>
<evidence type="ECO:0000259" key="7">
    <source>
        <dbReference type="Pfam" id="PF01292"/>
    </source>
</evidence>
<evidence type="ECO:0000256" key="4">
    <source>
        <dbReference type="ARBA" id="ARBA00022989"/>
    </source>
</evidence>
<keyword evidence="9" id="KW-1185">Reference proteome</keyword>
<evidence type="ECO:0000256" key="6">
    <source>
        <dbReference type="SAM" id="Phobius"/>
    </source>
</evidence>
<proteinExistence type="predicted"/>
<dbReference type="Gene3D" id="1.20.950.20">
    <property type="entry name" value="Transmembrane di-heme cytochromes, Chain C"/>
    <property type="match status" value="1"/>
</dbReference>
<dbReference type="Pfam" id="PF01292">
    <property type="entry name" value="Ni_hydr_CYTB"/>
    <property type="match status" value="1"/>
</dbReference>
<feature type="transmembrane region" description="Helical" evidence="6">
    <location>
        <begin position="93"/>
        <end position="114"/>
    </location>
</feature>
<dbReference type="InterPro" id="IPR051542">
    <property type="entry name" value="Hydrogenase_cytochrome"/>
</dbReference>
<protein>
    <submittedName>
        <fullName evidence="8">Cytochrome b</fullName>
    </submittedName>
</protein>
<comment type="caution">
    <text evidence="8">The sequence shown here is derived from an EMBL/GenBank/DDBJ whole genome shotgun (WGS) entry which is preliminary data.</text>
</comment>
<keyword evidence="2" id="KW-1003">Cell membrane</keyword>
<dbReference type="RefSeq" id="WP_310342500.1">
    <property type="nucleotide sequence ID" value="NZ_JAVDXO010000004.1"/>
</dbReference>
<gene>
    <name evidence="8" type="ORF">J2X15_002158</name>
</gene>
<feature type="transmembrane region" description="Helical" evidence="6">
    <location>
        <begin position="12"/>
        <end position="34"/>
    </location>
</feature>
<evidence type="ECO:0000256" key="1">
    <source>
        <dbReference type="ARBA" id="ARBA00004651"/>
    </source>
</evidence>
<feature type="domain" description="Cytochrome b561 bacterial/Ni-hydrogenase" evidence="7">
    <location>
        <begin position="6"/>
        <end position="178"/>
    </location>
</feature>
<evidence type="ECO:0000256" key="5">
    <source>
        <dbReference type="ARBA" id="ARBA00023136"/>
    </source>
</evidence>
<dbReference type="Proteomes" id="UP001268089">
    <property type="component" value="Unassembled WGS sequence"/>
</dbReference>
<dbReference type="SUPFAM" id="SSF81342">
    <property type="entry name" value="Transmembrane di-heme cytochromes"/>
    <property type="match status" value="1"/>
</dbReference>
<organism evidence="8 9">
    <name type="scientific">Rhodoferax saidenbachensis</name>
    <dbReference type="NCBI Taxonomy" id="1484693"/>
    <lineage>
        <taxon>Bacteria</taxon>
        <taxon>Pseudomonadati</taxon>
        <taxon>Pseudomonadota</taxon>
        <taxon>Betaproteobacteria</taxon>
        <taxon>Burkholderiales</taxon>
        <taxon>Comamonadaceae</taxon>
        <taxon>Rhodoferax</taxon>
    </lineage>
</organism>
<evidence type="ECO:0000256" key="2">
    <source>
        <dbReference type="ARBA" id="ARBA00022475"/>
    </source>
</evidence>
<name>A0ABU1ZMU1_9BURK</name>
<feature type="transmembrane region" description="Helical" evidence="6">
    <location>
        <begin position="198"/>
        <end position="217"/>
    </location>
</feature>
<keyword evidence="3 6" id="KW-0812">Transmembrane</keyword>
<dbReference type="InterPro" id="IPR011577">
    <property type="entry name" value="Cyt_b561_bac/Ni-Hgenase"/>
</dbReference>
<sequence>MQTTRVWDLPTRLFHWALAVCFVALVFTGQTGAFEWHFRLGYSVLTLLLFRLVWGCVGGHWSRFSSFVYRPSTILRYLRGEGNPLHSVGHNPLGFLSVLALLGFSLLQVFTGLFSDDEISSSGPLTKFVSGKWVSLASEYHADIGKIILIVLVLLHIAAILFYKFKKGHNLVASMLHGDKQLAEPVPPSRDDAASRTLALIVFLLCAGLVTALVRWAE</sequence>
<evidence type="ECO:0000256" key="3">
    <source>
        <dbReference type="ARBA" id="ARBA00022692"/>
    </source>
</evidence>
<dbReference type="PANTHER" id="PTHR30485:SF2">
    <property type="entry name" value="BLL0597 PROTEIN"/>
    <property type="match status" value="1"/>
</dbReference>
<accession>A0ABU1ZMU1</accession>
<evidence type="ECO:0000313" key="8">
    <source>
        <dbReference type="EMBL" id="MDR7306872.1"/>
    </source>
</evidence>
<evidence type="ECO:0000313" key="9">
    <source>
        <dbReference type="Proteomes" id="UP001268089"/>
    </source>
</evidence>
<reference evidence="8 9" key="1">
    <citation type="submission" date="2023-07" db="EMBL/GenBank/DDBJ databases">
        <title>Sorghum-associated microbial communities from plants grown in Nebraska, USA.</title>
        <authorList>
            <person name="Schachtman D."/>
        </authorList>
    </citation>
    <scope>NUCLEOTIDE SEQUENCE [LARGE SCALE GENOMIC DNA]</scope>
    <source>
        <strain evidence="8 9">BE308</strain>
    </source>
</reference>
<dbReference type="InterPro" id="IPR016174">
    <property type="entry name" value="Di-haem_cyt_TM"/>
</dbReference>
<feature type="transmembrane region" description="Helical" evidence="6">
    <location>
        <begin position="40"/>
        <end position="61"/>
    </location>
</feature>